<dbReference type="UniPathway" id="UPA00053">
    <property type="reaction ID" value="UER00087"/>
</dbReference>
<evidence type="ECO:0000256" key="8">
    <source>
        <dbReference type="HAMAP-Rule" id="MF_00222"/>
    </source>
</evidence>
<evidence type="ECO:0000256" key="2">
    <source>
        <dbReference type="ARBA" id="ARBA00012962"/>
    </source>
</evidence>
<feature type="binding site" evidence="8">
    <location>
        <begin position="119"/>
        <end position="123"/>
    </location>
    <ligand>
        <name>NADP(+)</name>
        <dbReference type="ChEBI" id="CHEBI:58349"/>
    </ligand>
</feature>
<dbReference type="NCBIfam" id="TIGR00507">
    <property type="entry name" value="aroE"/>
    <property type="match status" value="1"/>
</dbReference>
<evidence type="ECO:0000256" key="6">
    <source>
        <dbReference type="ARBA" id="ARBA00023141"/>
    </source>
</evidence>
<evidence type="ECO:0000256" key="7">
    <source>
        <dbReference type="ARBA" id="ARBA00049442"/>
    </source>
</evidence>
<dbReference type="NCBIfam" id="NF001316">
    <property type="entry name" value="PRK00258.2-5"/>
    <property type="match status" value="1"/>
</dbReference>
<feature type="binding site" evidence="8">
    <location>
        <position position="206"/>
    </location>
    <ligand>
        <name>NADP(+)</name>
        <dbReference type="ChEBI" id="CHEBI:58349"/>
    </ligand>
</feature>
<dbReference type="GO" id="GO:0005829">
    <property type="term" value="C:cytosol"/>
    <property type="evidence" value="ECO:0007669"/>
    <property type="project" value="TreeGrafter"/>
</dbReference>
<reference evidence="10 11" key="1">
    <citation type="submission" date="2018-04" db="EMBL/GenBank/DDBJ databases">
        <title>Novel Campyloabacter and Helicobacter Species and Strains.</title>
        <authorList>
            <person name="Mannion A.J."/>
            <person name="Shen Z."/>
            <person name="Fox J.G."/>
        </authorList>
    </citation>
    <scope>NUCLEOTIDE SEQUENCE [LARGE SCALE GENOMIC DNA]</scope>
    <source>
        <strain evidence="10 11">MIT 12-6600</strain>
    </source>
</reference>
<dbReference type="GO" id="GO:0008652">
    <property type="term" value="P:amino acid biosynthetic process"/>
    <property type="evidence" value="ECO:0007669"/>
    <property type="project" value="UniProtKB-KW"/>
</dbReference>
<dbReference type="GO" id="GO:0009423">
    <property type="term" value="P:chorismate biosynthetic process"/>
    <property type="evidence" value="ECO:0007669"/>
    <property type="project" value="UniProtKB-UniRule"/>
</dbReference>
<dbReference type="EC" id="1.1.1.25" evidence="2 8"/>
<evidence type="ECO:0000256" key="5">
    <source>
        <dbReference type="ARBA" id="ARBA00023002"/>
    </source>
</evidence>
<evidence type="ECO:0000256" key="1">
    <source>
        <dbReference type="ARBA" id="ARBA00004871"/>
    </source>
</evidence>
<comment type="function">
    <text evidence="8">Involved in the biosynthesis of the chorismate, which leads to the biosynthesis of aromatic amino acids. Catalyzes the reversible NADPH linked reduction of 3-dehydroshikimate (DHSA) to yield shikimate (SA).</text>
</comment>
<dbReference type="SUPFAM" id="SSF53223">
    <property type="entry name" value="Aminoacid dehydrogenase-like, N-terminal domain"/>
    <property type="match status" value="1"/>
</dbReference>
<feature type="binding site" evidence="8">
    <location>
        <begin position="14"/>
        <end position="16"/>
    </location>
    <ligand>
        <name>shikimate</name>
        <dbReference type="ChEBI" id="CHEBI:36208"/>
    </ligand>
</feature>
<keyword evidence="6 8" id="KW-0057">Aromatic amino acid biosynthesis</keyword>
<dbReference type="HAMAP" id="MF_00222">
    <property type="entry name" value="Shikimate_DH_AroE"/>
    <property type="match status" value="1"/>
</dbReference>
<dbReference type="InterPro" id="IPR036291">
    <property type="entry name" value="NAD(P)-bd_dom_sf"/>
</dbReference>
<sequence>MQQFCVFGNPIAHSKSPLLHNTTFMSLGFEARYGRYLLKIPDELGATFSMLKLQGANITVPFKEVAFAQSHEVRGIAKEIGAVNTWVREGEKIIGYNTDAQGFFMCVQEWNLRNALILGAGGSAKALAFILRENGITTHIINRSKTRLEDFTRNGFVCFTPQDFHSTKPYDIVINTTPAGLNDELLPLQETLLRAILSQARYGFDLIYGRQTPFLKLAKDLGLQTSDGAQMLINQAALSSEFFSFGAISTKDALTCMNALGL</sequence>
<dbReference type="GO" id="GO:0009073">
    <property type="term" value="P:aromatic amino acid family biosynthetic process"/>
    <property type="evidence" value="ECO:0007669"/>
    <property type="project" value="UniProtKB-KW"/>
</dbReference>
<evidence type="ECO:0000259" key="9">
    <source>
        <dbReference type="Pfam" id="PF08501"/>
    </source>
</evidence>
<dbReference type="InterPro" id="IPR022893">
    <property type="entry name" value="Shikimate_DH_fam"/>
</dbReference>
<dbReference type="PANTHER" id="PTHR21089">
    <property type="entry name" value="SHIKIMATE DEHYDROGENASE"/>
    <property type="match status" value="1"/>
</dbReference>
<dbReference type="InterPro" id="IPR046346">
    <property type="entry name" value="Aminoacid_DH-like_N_sf"/>
</dbReference>
<dbReference type="AlphaFoldDB" id="A0A3D8ITA4"/>
<dbReference type="Gene3D" id="3.40.50.720">
    <property type="entry name" value="NAD(P)-binding Rossmann-like Domain"/>
    <property type="match status" value="1"/>
</dbReference>
<dbReference type="GO" id="GO:0004764">
    <property type="term" value="F:shikimate 3-dehydrogenase (NADP+) activity"/>
    <property type="evidence" value="ECO:0007669"/>
    <property type="project" value="UniProtKB-UniRule"/>
</dbReference>
<feature type="binding site" evidence="8">
    <location>
        <position position="235"/>
    </location>
    <ligand>
        <name>shikimate</name>
        <dbReference type="ChEBI" id="CHEBI:36208"/>
    </ligand>
</feature>
<dbReference type="Proteomes" id="UP000256514">
    <property type="component" value="Unassembled WGS sequence"/>
</dbReference>
<dbReference type="OrthoDB" id="9792692at2"/>
<dbReference type="Gene3D" id="3.40.50.10860">
    <property type="entry name" value="Leucine Dehydrogenase, chain A, domain 1"/>
    <property type="match status" value="1"/>
</dbReference>
<gene>
    <name evidence="8" type="primary">aroE</name>
    <name evidence="10" type="ORF">CQA54_01505</name>
</gene>
<comment type="similarity">
    <text evidence="8">Belongs to the shikimate dehydrogenase family.</text>
</comment>
<dbReference type="SUPFAM" id="SSF51735">
    <property type="entry name" value="NAD(P)-binding Rossmann-fold domains"/>
    <property type="match status" value="1"/>
</dbReference>
<comment type="catalytic activity">
    <reaction evidence="7 8">
        <text>shikimate + NADP(+) = 3-dehydroshikimate + NADPH + H(+)</text>
        <dbReference type="Rhea" id="RHEA:17737"/>
        <dbReference type="ChEBI" id="CHEBI:15378"/>
        <dbReference type="ChEBI" id="CHEBI:16630"/>
        <dbReference type="ChEBI" id="CHEBI:36208"/>
        <dbReference type="ChEBI" id="CHEBI:57783"/>
        <dbReference type="ChEBI" id="CHEBI:58349"/>
        <dbReference type="EC" id="1.1.1.25"/>
    </reaction>
</comment>
<feature type="binding site" evidence="8">
    <location>
        <position position="99"/>
    </location>
    <ligand>
        <name>shikimate</name>
        <dbReference type="ChEBI" id="CHEBI:36208"/>
    </ligand>
</feature>
<comment type="caution">
    <text evidence="8">Lacks conserved residue(s) required for the propagation of feature annotation.</text>
</comment>
<keyword evidence="3 8" id="KW-0028">Amino-acid biosynthesis</keyword>
<keyword evidence="11" id="KW-1185">Reference proteome</keyword>
<feature type="binding site" evidence="8">
    <location>
        <position position="84"/>
    </location>
    <ligand>
        <name>shikimate</name>
        <dbReference type="ChEBI" id="CHEBI:36208"/>
    </ligand>
</feature>
<proteinExistence type="inferred from homology"/>
<feature type="binding site" evidence="8">
    <location>
        <position position="228"/>
    </location>
    <ligand>
        <name>NADP(+)</name>
        <dbReference type="ChEBI" id="CHEBI:58349"/>
    </ligand>
</feature>
<evidence type="ECO:0000313" key="10">
    <source>
        <dbReference type="EMBL" id="RDU68509.1"/>
    </source>
</evidence>
<evidence type="ECO:0000313" key="11">
    <source>
        <dbReference type="Proteomes" id="UP000256514"/>
    </source>
</evidence>
<feature type="binding site" evidence="8">
    <location>
        <position position="208"/>
    </location>
    <ligand>
        <name>shikimate</name>
        <dbReference type="ChEBI" id="CHEBI:36208"/>
    </ligand>
</feature>
<evidence type="ECO:0000256" key="3">
    <source>
        <dbReference type="ARBA" id="ARBA00022605"/>
    </source>
</evidence>
<keyword evidence="4 8" id="KW-0521">NADP</keyword>
<dbReference type="InterPro" id="IPR011342">
    <property type="entry name" value="Shikimate_DH"/>
</dbReference>
<dbReference type="EMBL" id="NXLT01000001">
    <property type="protein sequence ID" value="RDU68509.1"/>
    <property type="molecule type" value="Genomic_DNA"/>
</dbReference>
<dbReference type="Pfam" id="PF08501">
    <property type="entry name" value="Shikimate_dh_N"/>
    <property type="match status" value="1"/>
</dbReference>
<keyword evidence="5 8" id="KW-0560">Oxidoreductase</keyword>
<feature type="domain" description="Shikimate dehydrogenase substrate binding N-terminal" evidence="9">
    <location>
        <begin position="6"/>
        <end position="85"/>
    </location>
</feature>
<dbReference type="PANTHER" id="PTHR21089:SF1">
    <property type="entry name" value="BIFUNCTIONAL 3-DEHYDROQUINATE DEHYDRATASE_SHIKIMATE DEHYDROGENASE, CHLOROPLASTIC"/>
    <property type="match status" value="1"/>
</dbReference>
<protein>
    <recommendedName>
        <fullName evidence="2 8">Shikimate dehydrogenase (NADP(+))</fullName>
        <shortName evidence="8">SDH</shortName>
        <ecNumber evidence="2 8">1.1.1.25</ecNumber>
    </recommendedName>
</protein>
<accession>A0A3D8ITA4</accession>
<dbReference type="InterPro" id="IPR013708">
    <property type="entry name" value="Shikimate_DH-bd_N"/>
</dbReference>
<feature type="binding site" evidence="8">
    <location>
        <position position="59"/>
    </location>
    <ligand>
        <name>shikimate</name>
        <dbReference type="ChEBI" id="CHEBI:36208"/>
    </ligand>
</feature>
<name>A0A3D8ITA4_9HELI</name>
<dbReference type="GO" id="GO:0019632">
    <property type="term" value="P:shikimate metabolic process"/>
    <property type="evidence" value="ECO:0007669"/>
    <property type="project" value="InterPro"/>
</dbReference>
<organism evidence="10 11">
    <name type="scientific">Helicobacter equorum</name>
    <dbReference type="NCBI Taxonomy" id="361872"/>
    <lineage>
        <taxon>Bacteria</taxon>
        <taxon>Pseudomonadati</taxon>
        <taxon>Campylobacterota</taxon>
        <taxon>Epsilonproteobacteria</taxon>
        <taxon>Campylobacterales</taxon>
        <taxon>Helicobacteraceae</taxon>
        <taxon>Helicobacter</taxon>
    </lineage>
</organism>
<dbReference type="GO" id="GO:0050661">
    <property type="term" value="F:NADP binding"/>
    <property type="evidence" value="ECO:0007669"/>
    <property type="project" value="InterPro"/>
</dbReference>
<feature type="active site" description="Proton acceptor" evidence="8">
    <location>
        <position position="63"/>
    </location>
</feature>
<evidence type="ECO:0000256" key="4">
    <source>
        <dbReference type="ARBA" id="ARBA00022857"/>
    </source>
</evidence>
<comment type="caution">
    <text evidence="10">The sequence shown here is derived from an EMBL/GenBank/DDBJ whole genome shotgun (WGS) entry which is preliminary data.</text>
</comment>
<dbReference type="CDD" id="cd01065">
    <property type="entry name" value="NAD_bind_Shikimate_DH"/>
    <property type="match status" value="1"/>
</dbReference>
<dbReference type="RefSeq" id="WP_115570455.1">
    <property type="nucleotide sequence ID" value="NZ_NXLT01000001.1"/>
</dbReference>
<comment type="subunit">
    <text evidence="8">Homodimer.</text>
</comment>
<comment type="pathway">
    <text evidence="1 8">Metabolic intermediate biosynthesis; chorismate biosynthesis; chorismate from D-erythrose 4-phosphate and phosphoenolpyruvate: step 4/7.</text>
</comment>